<name>A0A0D2ES84_9EURO</name>
<dbReference type="GeneID" id="25331376"/>
<dbReference type="PANTHER" id="PTHR44675:SF1">
    <property type="entry name" value="P21-ACTIVATED PROTEIN KINASE-INTERACTING PROTEIN 1"/>
    <property type="match status" value="1"/>
</dbReference>
<evidence type="ECO:0000256" key="1">
    <source>
        <dbReference type="SAM" id="MobiDB-lite"/>
    </source>
</evidence>
<keyword evidence="3" id="KW-1185">Reference proteome</keyword>
<dbReference type="STRING" id="348802.A0A0D2ES84"/>
<feature type="region of interest" description="Disordered" evidence="1">
    <location>
        <begin position="200"/>
        <end position="219"/>
    </location>
</feature>
<reference evidence="2 3" key="1">
    <citation type="submission" date="2015-01" db="EMBL/GenBank/DDBJ databases">
        <title>The Genome Sequence of Exophiala xenobiotica CBS118157.</title>
        <authorList>
            <consortium name="The Broad Institute Genomics Platform"/>
            <person name="Cuomo C."/>
            <person name="de Hoog S."/>
            <person name="Gorbushina A."/>
            <person name="Stielow B."/>
            <person name="Teixiera M."/>
            <person name="Abouelleil A."/>
            <person name="Chapman S.B."/>
            <person name="Priest M."/>
            <person name="Young S.K."/>
            <person name="Wortman J."/>
            <person name="Nusbaum C."/>
            <person name="Birren B."/>
        </authorList>
    </citation>
    <scope>NUCLEOTIDE SEQUENCE [LARGE SCALE GENOMIC DNA]</scope>
    <source>
        <strain evidence="2 3">CBS 118157</strain>
    </source>
</reference>
<dbReference type="EMBL" id="KN847322">
    <property type="protein sequence ID" value="KIW50679.1"/>
    <property type="molecule type" value="Genomic_DNA"/>
</dbReference>
<dbReference type="OrthoDB" id="308449at2759"/>
<dbReference type="Gene3D" id="2.130.10.10">
    <property type="entry name" value="YVTN repeat-like/Quinoprotein amine dehydrogenase"/>
    <property type="match status" value="2"/>
</dbReference>
<sequence>MSKRKRDTNSNTTKPTTNGDIETSKVAKTNGHVDVKTTHPVIQIIAGSYERVLHGITASVSNLSSSDSSPSVQFTDTFLFNAHASAVRCLALSPLPEPGSSEAQGVYLATGGSDEKINVYSLAVSPVSENDKVPSMPSLGGNTISENPANRELGTLLQHSSNITSLYFPTRSKLLASSEDNTISITRLRDLEVVSTIKAPRPTVHGQPSGDTAPPGATPTGINDFAVHPSLKLMVSVGRGERCMRLWNLVTGKKAGVLNFSRDILQSVKEGKYSTGEGRRIRWNPDGSEFAVLFERGAVVFGEDSKPKCKVLPQPLTKLHQMCYLPLSDSSDKEVTLLAVSTEDGRILFYDSGKHSDTTHVASTSDAVIPEGTLRASVGGKSVGISTRIKDFEILFLPAASAESPDLAIATASSDGTVRLFSLATTDLLQAVPSGKPAQLGKMIGSYGTGNRITCMKAFVMQPPHDSEDDLRDDEDAFEGFDSTTDESAEDSD</sequence>
<proteinExistence type="predicted"/>
<dbReference type="AlphaFoldDB" id="A0A0D2ES84"/>
<evidence type="ECO:0008006" key="4">
    <source>
        <dbReference type="Google" id="ProtNLM"/>
    </source>
</evidence>
<feature type="compositionally biased region" description="Acidic residues" evidence="1">
    <location>
        <begin position="467"/>
        <end position="493"/>
    </location>
</feature>
<dbReference type="SUPFAM" id="SSF50978">
    <property type="entry name" value="WD40 repeat-like"/>
    <property type="match status" value="1"/>
</dbReference>
<dbReference type="PANTHER" id="PTHR44675">
    <property type="entry name" value="PAK1 INTERACTING PROTEIN 1"/>
    <property type="match status" value="1"/>
</dbReference>
<protein>
    <recommendedName>
        <fullName evidence="4">Anaphase-promoting complex subunit 4 WD40 domain-containing protein</fullName>
    </recommendedName>
</protein>
<evidence type="ECO:0000313" key="3">
    <source>
        <dbReference type="Proteomes" id="UP000054342"/>
    </source>
</evidence>
<dbReference type="InterPro" id="IPR015943">
    <property type="entry name" value="WD40/YVTN_repeat-like_dom_sf"/>
</dbReference>
<feature type="compositionally biased region" description="Polar residues" evidence="1">
    <location>
        <begin position="9"/>
        <end position="21"/>
    </location>
</feature>
<dbReference type="Pfam" id="PF00400">
    <property type="entry name" value="WD40"/>
    <property type="match status" value="1"/>
</dbReference>
<dbReference type="HOGENOM" id="CLU_030368_0_0_1"/>
<evidence type="ECO:0000313" key="2">
    <source>
        <dbReference type="EMBL" id="KIW50679.1"/>
    </source>
</evidence>
<organism evidence="2 3">
    <name type="scientific">Exophiala xenobiotica</name>
    <dbReference type="NCBI Taxonomy" id="348802"/>
    <lineage>
        <taxon>Eukaryota</taxon>
        <taxon>Fungi</taxon>
        <taxon>Dikarya</taxon>
        <taxon>Ascomycota</taxon>
        <taxon>Pezizomycotina</taxon>
        <taxon>Eurotiomycetes</taxon>
        <taxon>Chaetothyriomycetidae</taxon>
        <taxon>Chaetothyriales</taxon>
        <taxon>Herpotrichiellaceae</taxon>
        <taxon>Exophiala</taxon>
    </lineage>
</organism>
<accession>A0A0D2ES84</accession>
<gene>
    <name evidence="2" type="ORF">PV05_09468</name>
</gene>
<dbReference type="InterPro" id="IPR036322">
    <property type="entry name" value="WD40_repeat_dom_sf"/>
</dbReference>
<dbReference type="InterPro" id="IPR051959">
    <property type="entry name" value="PAK1-Kinase_Regulator"/>
</dbReference>
<dbReference type="Proteomes" id="UP000054342">
    <property type="component" value="Unassembled WGS sequence"/>
</dbReference>
<dbReference type="SMART" id="SM00320">
    <property type="entry name" value="WD40"/>
    <property type="match status" value="5"/>
</dbReference>
<dbReference type="InterPro" id="IPR001680">
    <property type="entry name" value="WD40_rpt"/>
</dbReference>
<dbReference type="RefSeq" id="XP_013311263.1">
    <property type="nucleotide sequence ID" value="XM_013455809.1"/>
</dbReference>
<feature type="region of interest" description="Disordered" evidence="1">
    <location>
        <begin position="464"/>
        <end position="493"/>
    </location>
</feature>
<feature type="region of interest" description="Disordered" evidence="1">
    <location>
        <begin position="1"/>
        <end position="25"/>
    </location>
</feature>